<dbReference type="InterPro" id="IPR013655">
    <property type="entry name" value="PAS_fold_3"/>
</dbReference>
<keyword evidence="7" id="KW-0472">Membrane</keyword>
<dbReference type="SMART" id="SM00388">
    <property type="entry name" value="HisKA"/>
    <property type="match status" value="1"/>
</dbReference>
<dbReference type="Gene3D" id="3.30.450.20">
    <property type="entry name" value="PAS domain"/>
    <property type="match status" value="2"/>
</dbReference>
<evidence type="ECO:0000256" key="3">
    <source>
        <dbReference type="ARBA" id="ARBA00022553"/>
    </source>
</evidence>
<dbReference type="Gene3D" id="1.10.287.130">
    <property type="match status" value="1"/>
</dbReference>
<dbReference type="Proteomes" id="UP000175669">
    <property type="component" value="Unassembled WGS sequence"/>
</dbReference>
<evidence type="ECO:0000256" key="2">
    <source>
        <dbReference type="ARBA" id="ARBA00012438"/>
    </source>
</evidence>
<dbReference type="GO" id="GO:0000155">
    <property type="term" value="F:phosphorelay sensor kinase activity"/>
    <property type="evidence" value="ECO:0007669"/>
    <property type="project" value="InterPro"/>
</dbReference>
<dbReference type="Pfam" id="PF00512">
    <property type="entry name" value="HisKA"/>
    <property type="match status" value="1"/>
</dbReference>
<feature type="domain" description="PAS" evidence="10">
    <location>
        <begin position="256"/>
        <end position="328"/>
    </location>
</feature>
<dbReference type="SUPFAM" id="SSF55874">
    <property type="entry name" value="ATPase domain of HSP90 chaperone/DNA topoisomerase II/histidine kinase"/>
    <property type="match status" value="1"/>
</dbReference>
<evidence type="ECO:0000313" key="13">
    <source>
        <dbReference type="Proteomes" id="UP000175669"/>
    </source>
</evidence>
<proteinExistence type="predicted"/>
<dbReference type="PROSITE" id="PS50112">
    <property type="entry name" value="PAS"/>
    <property type="match status" value="2"/>
</dbReference>
<dbReference type="PRINTS" id="PR00344">
    <property type="entry name" value="BCTRLSENSOR"/>
</dbReference>
<dbReference type="PROSITE" id="PS50110">
    <property type="entry name" value="RESPONSE_REGULATORY"/>
    <property type="match status" value="1"/>
</dbReference>
<dbReference type="NCBIfam" id="TIGR00229">
    <property type="entry name" value="sensory_box"/>
    <property type="match status" value="2"/>
</dbReference>
<dbReference type="CDD" id="cd00082">
    <property type="entry name" value="HisKA"/>
    <property type="match status" value="1"/>
</dbReference>
<dbReference type="Pfam" id="PF02518">
    <property type="entry name" value="HATPase_c"/>
    <property type="match status" value="1"/>
</dbReference>
<dbReference type="InterPro" id="IPR011006">
    <property type="entry name" value="CheY-like_superfamily"/>
</dbReference>
<evidence type="ECO:0000259" key="9">
    <source>
        <dbReference type="PROSITE" id="PS50110"/>
    </source>
</evidence>
<comment type="caution">
    <text evidence="12">The sequence shown here is derived from an EMBL/GenBank/DDBJ whole genome shotgun (WGS) entry which is preliminary data.</text>
</comment>
<evidence type="ECO:0000256" key="7">
    <source>
        <dbReference type="SAM" id="Phobius"/>
    </source>
</evidence>
<dbReference type="InterPro" id="IPR036890">
    <property type="entry name" value="HATPase_C_sf"/>
</dbReference>
<comment type="catalytic activity">
    <reaction evidence="1">
        <text>ATP + protein L-histidine = ADP + protein N-phospho-L-histidine.</text>
        <dbReference type="EC" id="2.7.13.3"/>
    </reaction>
</comment>
<feature type="domain" description="Response regulatory" evidence="9">
    <location>
        <begin position="646"/>
        <end position="762"/>
    </location>
</feature>
<dbReference type="CDD" id="cd00130">
    <property type="entry name" value="PAS"/>
    <property type="match status" value="2"/>
</dbReference>
<keyword evidence="4" id="KW-0808">Transferase</keyword>
<keyword evidence="13" id="KW-1185">Reference proteome</keyword>
<accession>A0A1E8CN54</accession>
<name>A0A1E8CN54_9GAMM</name>
<dbReference type="PANTHER" id="PTHR43304:SF1">
    <property type="entry name" value="PAC DOMAIN-CONTAINING PROTEIN"/>
    <property type="match status" value="1"/>
</dbReference>
<keyword evidence="3 6" id="KW-0597">Phosphoprotein</keyword>
<protein>
    <recommendedName>
        <fullName evidence="2">histidine kinase</fullName>
        <ecNumber evidence="2">2.7.13.3</ecNumber>
    </recommendedName>
</protein>
<dbReference type="EMBL" id="MASR01000001">
    <property type="protein sequence ID" value="OFE13735.1"/>
    <property type="molecule type" value="Genomic_DNA"/>
</dbReference>
<evidence type="ECO:0000256" key="6">
    <source>
        <dbReference type="PROSITE-ProRule" id="PRU00169"/>
    </source>
</evidence>
<feature type="domain" description="Histidine kinase" evidence="8">
    <location>
        <begin position="397"/>
        <end position="620"/>
    </location>
</feature>
<dbReference type="PANTHER" id="PTHR43304">
    <property type="entry name" value="PHYTOCHROME-LIKE PROTEIN CPH1"/>
    <property type="match status" value="1"/>
</dbReference>
<evidence type="ECO:0000259" key="11">
    <source>
        <dbReference type="PROSITE" id="PS50113"/>
    </source>
</evidence>
<dbReference type="SMART" id="SM00387">
    <property type="entry name" value="HATPase_c"/>
    <property type="match status" value="1"/>
</dbReference>
<dbReference type="InterPro" id="IPR003594">
    <property type="entry name" value="HATPase_dom"/>
</dbReference>
<dbReference type="EC" id="2.7.13.3" evidence="2"/>
<dbReference type="PROSITE" id="PS50113">
    <property type="entry name" value="PAC"/>
    <property type="match status" value="2"/>
</dbReference>
<feature type="transmembrane region" description="Helical" evidence="7">
    <location>
        <begin position="84"/>
        <end position="100"/>
    </location>
</feature>
<dbReference type="Gene3D" id="3.30.565.10">
    <property type="entry name" value="Histidine kinase-like ATPase, C-terminal domain"/>
    <property type="match status" value="1"/>
</dbReference>
<keyword evidence="5" id="KW-0418">Kinase</keyword>
<evidence type="ECO:0000256" key="5">
    <source>
        <dbReference type="ARBA" id="ARBA00022777"/>
    </source>
</evidence>
<dbReference type="InterPro" id="IPR035965">
    <property type="entry name" value="PAS-like_dom_sf"/>
</dbReference>
<dbReference type="SUPFAM" id="SSF47384">
    <property type="entry name" value="Homodimeric domain of signal transducing histidine kinase"/>
    <property type="match status" value="1"/>
</dbReference>
<feature type="modified residue" description="4-aspartylphosphate" evidence="6">
    <location>
        <position position="696"/>
    </location>
</feature>
<dbReference type="InterPro" id="IPR003661">
    <property type="entry name" value="HisK_dim/P_dom"/>
</dbReference>
<evidence type="ECO:0000259" key="8">
    <source>
        <dbReference type="PROSITE" id="PS50109"/>
    </source>
</evidence>
<dbReference type="SUPFAM" id="SSF55785">
    <property type="entry name" value="PYP-like sensor domain (PAS domain)"/>
    <property type="match status" value="2"/>
</dbReference>
<dbReference type="FunFam" id="3.30.450.20:FF:000099">
    <property type="entry name" value="Sensory box sensor histidine kinase"/>
    <property type="match status" value="1"/>
</dbReference>
<feature type="domain" description="PAS" evidence="10">
    <location>
        <begin position="136"/>
        <end position="207"/>
    </location>
</feature>
<dbReference type="InterPro" id="IPR036097">
    <property type="entry name" value="HisK_dim/P_sf"/>
</dbReference>
<dbReference type="InterPro" id="IPR004358">
    <property type="entry name" value="Sig_transdc_His_kin-like_C"/>
</dbReference>
<evidence type="ECO:0000259" key="10">
    <source>
        <dbReference type="PROSITE" id="PS50112"/>
    </source>
</evidence>
<dbReference type="SUPFAM" id="SSF52172">
    <property type="entry name" value="CheY-like"/>
    <property type="match status" value="1"/>
</dbReference>
<dbReference type="InterPro" id="IPR001789">
    <property type="entry name" value="Sig_transdc_resp-reg_receiver"/>
</dbReference>
<dbReference type="SMART" id="SM00448">
    <property type="entry name" value="REC"/>
    <property type="match status" value="1"/>
</dbReference>
<dbReference type="SMART" id="SM00091">
    <property type="entry name" value="PAS"/>
    <property type="match status" value="2"/>
</dbReference>
<dbReference type="AlphaFoldDB" id="A0A1E8CN54"/>
<evidence type="ECO:0000256" key="4">
    <source>
        <dbReference type="ARBA" id="ARBA00022679"/>
    </source>
</evidence>
<dbReference type="InterPro" id="IPR000014">
    <property type="entry name" value="PAS"/>
</dbReference>
<dbReference type="Gene3D" id="3.40.50.2300">
    <property type="match status" value="1"/>
</dbReference>
<evidence type="ECO:0000313" key="12">
    <source>
        <dbReference type="EMBL" id="OFE13735.1"/>
    </source>
</evidence>
<organism evidence="12 13">
    <name type="scientific">Pseudohongiella acticola</name>
    <dbReference type="NCBI Taxonomy" id="1524254"/>
    <lineage>
        <taxon>Bacteria</taxon>
        <taxon>Pseudomonadati</taxon>
        <taxon>Pseudomonadota</taxon>
        <taxon>Gammaproteobacteria</taxon>
        <taxon>Pseudomonadales</taxon>
        <taxon>Pseudohongiellaceae</taxon>
        <taxon>Pseudohongiella</taxon>
    </lineage>
</organism>
<feature type="transmembrane region" description="Helical" evidence="7">
    <location>
        <begin position="50"/>
        <end position="77"/>
    </location>
</feature>
<keyword evidence="7" id="KW-0812">Transmembrane</keyword>
<dbReference type="SMART" id="SM00086">
    <property type="entry name" value="PAC"/>
    <property type="match status" value="2"/>
</dbReference>
<dbReference type="InterPro" id="IPR052162">
    <property type="entry name" value="Sensor_kinase/Photoreceptor"/>
</dbReference>
<keyword evidence="7" id="KW-1133">Transmembrane helix</keyword>
<evidence type="ECO:0000256" key="1">
    <source>
        <dbReference type="ARBA" id="ARBA00000085"/>
    </source>
</evidence>
<dbReference type="RefSeq" id="WP_070117953.1">
    <property type="nucleotide sequence ID" value="NZ_MASR01000001.1"/>
</dbReference>
<feature type="domain" description="PAC" evidence="11">
    <location>
        <begin position="210"/>
        <end position="262"/>
    </location>
</feature>
<dbReference type="PROSITE" id="PS50109">
    <property type="entry name" value="HIS_KIN"/>
    <property type="match status" value="1"/>
</dbReference>
<dbReference type="STRING" id="1524254.PHACT_11810"/>
<dbReference type="Pfam" id="PF08447">
    <property type="entry name" value="PAS_3"/>
    <property type="match status" value="2"/>
</dbReference>
<dbReference type="InterPro" id="IPR001610">
    <property type="entry name" value="PAC"/>
</dbReference>
<reference evidence="13" key="1">
    <citation type="submission" date="2016-07" db="EMBL/GenBank/DDBJ databases">
        <authorList>
            <person name="Florea S."/>
            <person name="Webb J.S."/>
            <person name="Jaromczyk J."/>
            <person name="Schardl C.L."/>
        </authorList>
    </citation>
    <scope>NUCLEOTIDE SEQUENCE [LARGE SCALE GENOMIC DNA]</scope>
    <source>
        <strain evidence="13">KCTC 42131</strain>
    </source>
</reference>
<dbReference type="OrthoDB" id="9810730at2"/>
<feature type="domain" description="PAC" evidence="11">
    <location>
        <begin position="332"/>
        <end position="384"/>
    </location>
</feature>
<dbReference type="InterPro" id="IPR005467">
    <property type="entry name" value="His_kinase_dom"/>
</dbReference>
<gene>
    <name evidence="12" type="ORF">PHACT_11810</name>
</gene>
<dbReference type="Pfam" id="PF00072">
    <property type="entry name" value="Response_reg"/>
    <property type="match status" value="1"/>
</dbReference>
<dbReference type="InterPro" id="IPR000700">
    <property type="entry name" value="PAS-assoc_C"/>
</dbReference>
<sequence>MQHRRVFKVGSIFGALLILLLDAATPLGFTHGDLYLLSIILAALSGNRRFLIAMTLASIVFIIAGSFISSAGLPFAYWASNRTISILEICLIAGLCAYIMRRIHGLRDDINALAVSRQTLQNLIPTPDDPLAPFQHPQQFQLFADAIPQIIWTATSDGRIDYINRALDQFTGQSRETLIAGQLLSTLIHPDDLSQLRARWLDAVQHKDSYDLECRVRRHDGAWRWHLLQGAPVRDGDGNIVKWSGSAIDIHDIRVYAERFEHVTKATVDAISDWDIQADQIWWNQGVTNLFGYSREEMMAKPSSWTERLHPEDREQALATIYQTLNSGRERHHYQYRFVRKDGSIAIVQEHGFVIRDKEGVAIRLIAGMTDITQKRQLEEQLSHAQRLQTVGELTGGVAHDFNNLLTVIQGNAELLKEDSTLNADQQPLVDMINDASQRAADLVQRLLAFARKQPLTPKATDIASLIRDIQPLVRQAVPERITINLITEPELPMVTIDPPQFESAVLNLCLNARDAMPGQGKLLLEVGHCELDSDNTELHAEARAGHYVTISVSDTGTGMSADVQARAFDPFFTTKTYGQGSGLGLSMAYGFIRQSGGHVSLYSEPDNGTTVRMYLPVGSDPTTLSGLSSRQDHLSGNDVVLGTGKVLLVEDEPLVRHYAEKQFKALGFETLSAANGSDALTLMQQTDHVDLLFTDVMMGDGMNGPELAKAAKKLQPDLHVLFTSGYTRNAMLRQGRLQPDTHLLSKPWRRDDLLEKLKAMQQDSAGS</sequence>